<dbReference type="Pfam" id="PF05159">
    <property type="entry name" value="Capsule_synth"/>
    <property type="match status" value="1"/>
</dbReference>
<dbReference type="AlphaFoldDB" id="A0A5C1Q5D9"/>
<evidence type="ECO:0000313" key="4">
    <source>
        <dbReference type="Proteomes" id="UP000323522"/>
    </source>
</evidence>
<dbReference type="EMBL" id="JBEPLS010000012">
    <property type="protein sequence ID" value="MET3605044.1"/>
    <property type="molecule type" value="Genomic_DNA"/>
</dbReference>
<name>A0A5C1Q5D9_9BURK</name>
<dbReference type="Proteomes" id="UP000323522">
    <property type="component" value="Chromosome"/>
</dbReference>
<reference evidence="2 5" key="2">
    <citation type="submission" date="2024-06" db="EMBL/GenBank/DDBJ databases">
        <title>Genomic Encyclopedia of Type Strains, Phase IV (KMG-IV): sequencing the most valuable type-strain genomes for metagenomic binning, comparative biology and taxonomic classification.</title>
        <authorList>
            <person name="Goeker M."/>
        </authorList>
    </citation>
    <scope>NUCLEOTIDE SEQUENCE [LARGE SCALE GENOMIC DNA]</scope>
    <source>
        <strain evidence="2 5">D-501</strain>
    </source>
</reference>
<reference evidence="3 4" key="1">
    <citation type="submission" date="2019-02" db="EMBL/GenBank/DDBJ databases">
        <title>Complete Genome Sequence and Methylome Analysis of Sphaerotilus natans subsp. sulfidivorans D-507.</title>
        <authorList>
            <person name="Fomenkov A."/>
            <person name="Gridneva E."/>
            <person name="Smolyakov D."/>
            <person name="Dubinina G."/>
            <person name="Vincze T."/>
            <person name="Grabovich M."/>
            <person name="Roberts R.J."/>
        </authorList>
    </citation>
    <scope>NUCLEOTIDE SEQUENCE [LARGE SCALE GENOMIC DNA]</scope>
    <source>
        <strain evidence="3 4">D-507</strain>
    </source>
</reference>
<dbReference type="EMBL" id="CP035708">
    <property type="protein sequence ID" value="QEN02006.1"/>
    <property type="molecule type" value="Genomic_DNA"/>
</dbReference>
<organism evidence="3 4">
    <name type="scientific">Sphaerotilus sulfidivorans</name>
    <dbReference type="NCBI Taxonomy" id="639200"/>
    <lineage>
        <taxon>Bacteria</taxon>
        <taxon>Pseudomonadati</taxon>
        <taxon>Pseudomonadota</taxon>
        <taxon>Betaproteobacteria</taxon>
        <taxon>Burkholderiales</taxon>
        <taxon>Sphaerotilaceae</taxon>
        <taxon>Sphaerotilus</taxon>
    </lineage>
</organism>
<dbReference type="GO" id="GO:0015774">
    <property type="term" value="P:polysaccharide transport"/>
    <property type="evidence" value="ECO:0007669"/>
    <property type="project" value="InterPro"/>
</dbReference>
<proteinExistence type="predicted"/>
<dbReference type="KEGG" id="snn:EWH46_15365"/>
<evidence type="ECO:0000313" key="3">
    <source>
        <dbReference type="EMBL" id="QEN02006.1"/>
    </source>
</evidence>
<accession>A0A5C1Q5D9</accession>
<evidence type="ECO:0000256" key="1">
    <source>
        <dbReference type="SAM" id="MobiDB-lite"/>
    </source>
</evidence>
<dbReference type="InterPro" id="IPR007833">
    <property type="entry name" value="Capsule_polysaccharide_synth"/>
</dbReference>
<evidence type="ECO:0000313" key="2">
    <source>
        <dbReference type="EMBL" id="MET3605044.1"/>
    </source>
</evidence>
<keyword evidence="5" id="KW-1185">Reference proteome</keyword>
<feature type="region of interest" description="Disordered" evidence="1">
    <location>
        <begin position="423"/>
        <end position="461"/>
    </location>
</feature>
<dbReference type="RefSeq" id="WP_149504658.1">
    <property type="nucleotide sequence ID" value="NZ_CP035708.1"/>
</dbReference>
<dbReference type="OrthoDB" id="9794206at2"/>
<evidence type="ECO:0000313" key="5">
    <source>
        <dbReference type="Proteomes" id="UP001549111"/>
    </source>
</evidence>
<dbReference type="CDD" id="cd16441">
    <property type="entry name" value="beta_Kdo_transferase_KpsS"/>
    <property type="match status" value="1"/>
</dbReference>
<sequence>MPAPTSPPAPEADATAPAVWPTALRALARHRRTLMLQGPIGWFFDRLAQVLQQQGQSVTKVHFNGGDELFWRHPDALRFTGRIESLDGWLRTLVRARHIDAIVLFGQMRPVHCIARQVARELGIEVFVLEEGYLRPDHVTIERRGVNALSRLPRAASFYAQHPPEAELQRLPAPMPTDQRIGRTAGLAMRYYLAALLRHWRYPNRVHHRSLDPVGEGWRWFTGGLRKPLHAWRERGLQQRLCSTPLSQRWFLVPLQVHDDSQIRHHSRFAGMEDFIEEVMVSFATQAAPDLHLAIKHHPMDRAYVDYRGLIDALSHRLGLDGRVHCLHDQHLPTLLDHALGVVTINSTVGLQALHHGTPVMALGDSVYGIPGLVHAGPLAAFWQDPGQVDQALYRSFRRHLLEHTQLNASFYARMPALDSAVPPLSQPLPPGPLPAPASTALPTPSPSVRPGAYPASATPG</sequence>
<protein>
    <submittedName>
        <fullName evidence="3">Capsular biosynthesis protein</fullName>
    </submittedName>
    <submittedName>
        <fullName evidence="2">Capsule polysaccharide modification protein KpsS</fullName>
    </submittedName>
</protein>
<feature type="compositionally biased region" description="Pro residues" evidence="1">
    <location>
        <begin position="425"/>
        <end position="436"/>
    </location>
</feature>
<gene>
    <name evidence="2" type="ORF">ABIC99_002869</name>
    <name evidence="3" type="ORF">EWH46_15365</name>
</gene>
<dbReference type="GO" id="GO:0000271">
    <property type="term" value="P:polysaccharide biosynthetic process"/>
    <property type="evidence" value="ECO:0007669"/>
    <property type="project" value="InterPro"/>
</dbReference>
<dbReference type="Proteomes" id="UP001549111">
    <property type="component" value="Unassembled WGS sequence"/>
</dbReference>